<protein>
    <submittedName>
        <fullName evidence="3">YciI family protein</fullName>
    </submittedName>
</protein>
<comment type="caution">
    <text evidence="3">The sequence shown here is derived from an EMBL/GenBank/DDBJ whole genome shotgun (WGS) entry which is preliminary data.</text>
</comment>
<dbReference type="InterPro" id="IPR005545">
    <property type="entry name" value="YCII"/>
</dbReference>
<dbReference type="PANTHER" id="PTHR35174">
    <property type="entry name" value="BLL7171 PROTEIN-RELATED"/>
    <property type="match status" value="1"/>
</dbReference>
<feature type="domain" description="YCII-related" evidence="2">
    <location>
        <begin position="5"/>
        <end position="102"/>
    </location>
</feature>
<keyword evidence="4" id="KW-1185">Reference proteome</keyword>
<comment type="similarity">
    <text evidence="1">Belongs to the YciI family.</text>
</comment>
<sequence length="123" mass="12572">MTTTEYAVLLTADESAWETATPEEQAATFEVHSAFAAALEARGHTITGGMELHPAATATVLAPDGAGGVRTTQGPFAEAAEQLGGLYTVASADLEDLLEVCRMLVATGATIEVRAAVDHGGQA</sequence>
<dbReference type="InterPro" id="IPR011008">
    <property type="entry name" value="Dimeric_a/b-barrel"/>
</dbReference>
<dbReference type="RefSeq" id="WP_250051468.1">
    <property type="nucleotide sequence ID" value="NZ_JAMJPH010000001.1"/>
</dbReference>
<dbReference type="Proteomes" id="UP001139485">
    <property type="component" value="Unassembled WGS sequence"/>
</dbReference>
<dbReference type="Gene3D" id="3.30.70.1060">
    <property type="entry name" value="Dimeric alpha+beta barrel"/>
    <property type="match status" value="1"/>
</dbReference>
<dbReference type="PANTHER" id="PTHR35174:SF3">
    <property type="entry name" value="BLL7171 PROTEIN"/>
    <property type="match status" value="1"/>
</dbReference>
<evidence type="ECO:0000256" key="1">
    <source>
        <dbReference type="ARBA" id="ARBA00007689"/>
    </source>
</evidence>
<dbReference type="EMBL" id="JAMOIL010000006">
    <property type="protein sequence ID" value="MCM0619842.1"/>
    <property type="molecule type" value="Genomic_DNA"/>
</dbReference>
<organism evidence="3 4">
    <name type="scientific">Nocardioides bruguierae</name>
    <dbReference type="NCBI Taxonomy" id="2945102"/>
    <lineage>
        <taxon>Bacteria</taxon>
        <taxon>Bacillati</taxon>
        <taxon>Actinomycetota</taxon>
        <taxon>Actinomycetes</taxon>
        <taxon>Propionibacteriales</taxon>
        <taxon>Nocardioidaceae</taxon>
        <taxon>Nocardioides</taxon>
    </lineage>
</organism>
<dbReference type="AlphaFoldDB" id="A0A9X2D5I4"/>
<proteinExistence type="inferred from homology"/>
<evidence type="ECO:0000313" key="4">
    <source>
        <dbReference type="Proteomes" id="UP001139485"/>
    </source>
</evidence>
<gene>
    <name evidence="3" type="ORF">M8330_05990</name>
</gene>
<dbReference type="Pfam" id="PF03795">
    <property type="entry name" value="YCII"/>
    <property type="match status" value="1"/>
</dbReference>
<evidence type="ECO:0000259" key="2">
    <source>
        <dbReference type="Pfam" id="PF03795"/>
    </source>
</evidence>
<reference evidence="3" key="1">
    <citation type="submission" date="2022-05" db="EMBL/GenBank/DDBJ databases">
        <authorList>
            <person name="Tuo L."/>
        </authorList>
    </citation>
    <scope>NUCLEOTIDE SEQUENCE</scope>
    <source>
        <strain evidence="3">BSK12Z-4</strain>
    </source>
</reference>
<evidence type="ECO:0000313" key="3">
    <source>
        <dbReference type="EMBL" id="MCM0619842.1"/>
    </source>
</evidence>
<accession>A0A9X2D5I4</accession>
<name>A0A9X2D5I4_9ACTN</name>
<dbReference type="SUPFAM" id="SSF54909">
    <property type="entry name" value="Dimeric alpha+beta barrel"/>
    <property type="match status" value="1"/>
</dbReference>